<accession>A0AAV4WTV0</accession>
<name>A0AAV4WTV0_9ARAC</name>
<dbReference type="EMBL" id="BPLQ01015078">
    <property type="protein sequence ID" value="GIY85753.1"/>
    <property type="molecule type" value="Genomic_DNA"/>
</dbReference>
<protein>
    <submittedName>
        <fullName evidence="1">Uncharacterized protein</fullName>
    </submittedName>
</protein>
<evidence type="ECO:0000313" key="1">
    <source>
        <dbReference type="EMBL" id="GIY85753.1"/>
    </source>
</evidence>
<proteinExistence type="predicted"/>
<dbReference type="AlphaFoldDB" id="A0AAV4WTV0"/>
<evidence type="ECO:0000313" key="2">
    <source>
        <dbReference type="Proteomes" id="UP001054837"/>
    </source>
</evidence>
<comment type="caution">
    <text evidence="1">The sequence shown here is derived from an EMBL/GenBank/DDBJ whole genome shotgun (WGS) entry which is preliminary data.</text>
</comment>
<keyword evidence="2" id="KW-1185">Reference proteome</keyword>
<sequence>MGPDGRLMRAMCPRFESQASLGPDGRETKLWWAFHQSGNTIPGWRSYSAAFGNSGDINLHQVRLLDSFPPKYFLIIALVSYFWEVVSPDFFCRDLGSWMREIIEKLFLVRGTKIGEDPLAILPKYNLITDLC</sequence>
<organism evidence="1 2">
    <name type="scientific">Caerostris darwini</name>
    <dbReference type="NCBI Taxonomy" id="1538125"/>
    <lineage>
        <taxon>Eukaryota</taxon>
        <taxon>Metazoa</taxon>
        <taxon>Ecdysozoa</taxon>
        <taxon>Arthropoda</taxon>
        <taxon>Chelicerata</taxon>
        <taxon>Arachnida</taxon>
        <taxon>Araneae</taxon>
        <taxon>Araneomorphae</taxon>
        <taxon>Entelegynae</taxon>
        <taxon>Araneoidea</taxon>
        <taxon>Araneidae</taxon>
        <taxon>Caerostris</taxon>
    </lineage>
</organism>
<gene>
    <name evidence="1" type="ORF">CDAR_117121</name>
</gene>
<reference evidence="1 2" key="1">
    <citation type="submission" date="2021-06" db="EMBL/GenBank/DDBJ databases">
        <title>Caerostris darwini draft genome.</title>
        <authorList>
            <person name="Kono N."/>
            <person name="Arakawa K."/>
        </authorList>
    </citation>
    <scope>NUCLEOTIDE SEQUENCE [LARGE SCALE GENOMIC DNA]</scope>
</reference>
<dbReference type="Proteomes" id="UP001054837">
    <property type="component" value="Unassembled WGS sequence"/>
</dbReference>